<evidence type="ECO:0000313" key="1">
    <source>
        <dbReference type="EMBL" id="KIK13834.1"/>
    </source>
</evidence>
<dbReference type="Proteomes" id="UP000054018">
    <property type="component" value="Unassembled WGS sequence"/>
</dbReference>
<sequence length="288" mass="33149">MGDGLLAPEESEAGAQCLMDIELVDMFTRCHVTLPYKLHHLYPNEALIYHGYIGCSLVLPTVAVSLRTLASYHQIHCICPRFGIQAQCKLLCHLHNTPYCPYLNIQLTIAYDMYLDILGRVNCQMKKALGRDTDNWRMLNSCPACFYRLEDEPALDFDWLVSIDSNNSLKRWDTSTYGVSPRVDTCHACSDYWLDDDYVDHFKYEVSSRTNCDSDTDNWQDLASTDPDIPTSFTCVERWRNTGPEQRKRMFSMFHETGIFITSCHHWFVLLTCNMVKSGELCVSFVPC</sequence>
<reference evidence="1 2" key="1">
    <citation type="submission" date="2014-04" db="EMBL/GenBank/DDBJ databases">
        <authorList>
            <consortium name="DOE Joint Genome Institute"/>
            <person name="Kuo A."/>
            <person name="Kohler A."/>
            <person name="Costa M.D."/>
            <person name="Nagy L.G."/>
            <person name="Floudas D."/>
            <person name="Copeland A."/>
            <person name="Barry K.W."/>
            <person name="Cichocki N."/>
            <person name="Veneault-Fourrey C."/>
            <person name="LaButti K."/>
            <person name="Lindquist E.A."/>
            <person name="Lipzen A."/>
            <person name="Lundell T."/>
            <person name="Morin E."/>
            <person name="Murat C."/>
            <person name="Sun H."/>
            <person name="Tunlid A."/>
            <person name="Henrissat B."/>
            <person name="Grigoriev I.V."/>
            <person name="Hibbett D.S."/>
            <person name="Martin F."/>
            <person name="Nordberg H.P."/>
            <person name="Cantor M.N."/>
            <person name="Hua S.X."/>
        </authorList>
    </citation>
    <scope>NUCLEOTIDE SEQUENCE [LARGE SCALE GENOMIC DNA]</scope>
    <source>
        <strain evidence="1 2">441</strain>
    </source>
</reference>
<keyword evidence="2" id="KW-1185">Reference proteome</keyword>
<dbReference type="OrthoDB" id="2505969at2759"/>
<gene>
    <name evidence="1" type="ORF">PISMIDRAFT_118099</name>
</gene>
<dbReference type="STRING" id="765257.A0A0C9YJ53"/>
<organism evidence="1 2">
    <name type="scientific">Pisolithus microcarpus 441</name>
    <dbReference type="NCBI Taxonomy" id="765257"/>
    <lineage>
        <taxon>Eukaryota</taxon>
        <taxon>Fungi</taxon>
        <taxon>Dikarya</taxon>
        <taxon>Basidiomycota</taxon>
        <taxon>Agaricomycotina</taxon>
        <taxon>Agaricomycetes</taxon>
        <taxon>Agaricomycetidae</taxon>
        <taxon>Boletales</taxon>
        <taxon>Sclerodermatineae</taxon>
        <taxon>Pisolithaceae</taxon>
        <taxon>Pisolithus</taxon>
    </lineage>
</organism>
<accession>A0A0C9YJ53</accession>
<dbReference type="InterPro" id="IPR040521">
    <property type="entry name" value="KDZ"/>
</dbReference>
<proteinExistence type="predicted"/>
<protein>
    <submittedName>
        <fullName evidence="1">Unplaced genomic scaffold scaffold_287, whole genome shotgun sequence</fullName>
    </submittedName>
</protein>
<dbReference type="HOGENOM" id="CLU_013084_3_0_1"/>
<dbReference type="EMBL" id="KN833971">
    <property type="protein sequence ID" value="KIK13834.1"/>
    <property type="molecule type" value="Genomic_DNA"/>
</dbReference>
<name>A0A0C9YJ53_9AGAM</name>
<evidence type="ECO:0000313" key="2">
    <source>
        <dbReference type="Proteomes" id="UP000054018"/>
    </source>
</evidence>
<dbReference type="Pfam" id="PF18758">
    <property type="entry name" value="KDZ"/>
    <property type="match status" value="1"/>
</dbReference>
<dbReference type="AlphaFoldDB" id="A0A0C9YJ53"/>
<reference evidence="2" key="2">
    <citation type="submission" date="2015-01" db="EMBL/GenBank/DDBJ databases">
        <title>Evolutionary Origins and Diversification of the Mycorrhizal Mutualists.</title>
        <authorList>
            <consortium name="DOE Joint Genome Institute"/>
            <consortium name="Mycorrhizal Genomics Consortium"/>
            <person name="Kohler A."/>
            <person name="Kuo A."/>
            <person name="Nagy L.G."/>
            <person name="Floudas D."/>
            <person name="Copeland A."/>
            <person name="Barry K.W."/>
            <person name="Cichocki N."/>
            <person name="Veneault-Fourrey C."/>
            <person name="LaButti K."/>
            <person name="Lindquist E.A."/>
            <person name="Lipzen A."/>
            <person name="Lundell T."/>
            <person name="Morin E."/>
            <person name="Murat C."/>
            <person name="Riley R."/>
            <person name="Ohm R."/>
            <person name="Sun H."/>
            <person name="Tunlid A."/>
            <person name="Henrissat B."/>
            <person name="Grigoriev I.V."/>
            <person name="Hibbett D.S."/>
            <person name="Martin F."/>
        </authorList>
    </citation>
    <scope>NUCLEOTIDE SEQUENCE [LARGE SCALE GENOMIC DNA]</scope>
    <source>
        <strain evidence="2">441</strain>
    </source>
</reference>